<dbReference type="InterPro" id="IPR001763">
    <property type="entry name" value="Rhodanese-like_dom"/>
</dbReference>
<feature type="domain" description="Rhodanese" evidence="2">
    <location>
        <begin position="373"/>
        <end position="461"/>
    </location>
</feature>
<dbReference type="PANTHER" id="PTHR43084:SF1">
    <property type="entry name" value="PERSULFIDE DIOXYGENASE ETHE1, MITOCHONDRIAL"/>
    <property type="match status" value="1"/>
</dbReference>
<dbReference type="InterPro" id="IPR036873">
    <property type="entry name" value="Rhodanese-like_dom_sf"/>
</dbReference>
<dbReference type="Pfam" id="PF00581">
    <property type="entry name" value="Rhodanese"/>
    <property type="match status" value="2"/>
</dbReference>
<dbReference type="PROSITE" id="PS50206">
    <property type="entry name" value="RHODANESE_3"/>
    <property type="match status" value="2"/>
</dbReference>
<dbReference type="PANTHER" id="PTHR43084">
    <property type="entry name" value="PERSULFIDE DIOXYGENASE ETHE1"/>
    <property type="match status" value="1"/>
</dbReference>
<protein>
    <submittedName>
        <fullName evidence="3">MBL fold metallo-hydrolase</fullName>
    </submittedName>
</protein>
<dbReference type="InterPro" id="IPR036866">
    <property type="entry name" value="RibonucZ/Hydroxyglut_hydro"/>
</dbReference>
<dbReference type="RefSeq" id="WP_155174651.1">
    <property type="nucleotide sequence ID" value="NZ_BAAAFL010000065.1"/>
</dbReference>
<proteinExistence type="predicted"/>
<dbReference type="SMART" id="SM00849">
    <property type="entry name" value="Lactamase_B"/>
    <property type="match status" value="1"/>
</dbReference>
<dbReference type="Gene3D" id="3.60.15.10">
    <property type="entry name" value="Ribonuclease Z/Hydroxyacylglutathione hydrolase-like"/>
    <property type="match status" value="1"/>
</dbReference>
<dbReference type="Pfam" id="PF00753">
    <property type="entry name" value="Lactamase_B"/>
    <property type="match status" value="1"/>
</dbReference>
<comment type="caution">
    <text evidence="3">The sequence shown here is derived from an EMBL/GenBank/DDBJ whole genome shotgun (WGS) entry which is preliminary data.</text>
</comment>
<evidence type="ECO:0000313" key="3">
    <source>
        <dbReference type="EMBL" id="MTI27655.1"/>
    </source>
</evidence>
<dbReference type="InterPro" id="IPR051682">
    <property type="entry name" value="Mito_Persulfide_Diox"/>
</dbReference>
<dbReference type="EMBL" id="SMLW01000637">
    <property type="protein sequence ID" value="MTI27655.1"/>
    <property type="molecule type" value="Genomic_DNA"/>
</dbReference>
<dbReference type="Gene3D" id="3.40.250.10">
    <property type="entry name" value="Rhodanese-like domain"/>
    <property type="match status" value="2"/>
</dbReference>
<evidence type="ECO:0000256" key="1">
    <source>
        <dbReference type="ARBA" id="ARBA00022723"/>
    </source>
</evidence>
<sequence length="469" mass="52424">MKVEQIYTGCLAEAAYYIESQGEVAIVDPLREVAPYIEKAKEKGVRIKYVLETHFHADFVSGHLDLAKKTGAKIVYGPTAQPNFEAHIATDGEILPLGNVKIKVLHTPGHTMESTTYLLIDEEGTEKAIFTGDTLFIGDVGRPDLAVKTDLTREDLAGHLFDSLRNKIMPLADDIIVYPGHGAGSACGKNMSAETTDTLGNQKRFNYALRADMTREEFIKEVTTGLVEPPQYFPKNAVMNKMGYESFDEVLSRGAVALDADTFENVVERNDALVLDTRRKEDFVKGFIPGSVWIGIEDKFAPWVGALITDLKQSIVFVADKGKEEEVITRLSRVGYDNTLGYLERGFETWKNANKEIDTLDEIGPHDFTNLYDTEKLNVLDVRKKSEYDSQHIKGAINFPLDFINKNMDKIDRKTPYYLHCQGGYRSVIAASILKARGFDQVTNVRGGINEIAKSCIKLTAFREPETML</sequence>
<reference evidence="3 4" key="1">
    <citation type="submission" date="2019-02" db="EMBL/GenBank/DDBJ databases">
        <authorList>
            <person name="Goldberg S.R."/>
            <person name="Haltli B.A."/>
            <person name="Correa H."/>
            <person name="Russell K.G."/>
        </authorList>
    </citation>
    <scope>NUCLEOTIDE SEQUENCE [LARGE SCALE GENOMIC DNA]</scope>
    <source>
        <strain evidence="3 4">JCM 16186</strain>
    </source>
</reference>
<evidence type="ECO:0000259" key="2">
    <source>
        <dbReference type="PROSITE" id="PS50206"/>
    </source>
</evidence>
<keyword evidence="1" id="KW-0479">Metal-binding</keyword>
<dbReference type="Proteomes" id="UP000798808">
    <property type="component" value="Unassembled WGS sequence"/>
</dbReference>
<dbReference type="CDD" id="cd07724">
    <property type="entry name" value="POD-like_MBL-fold"/>
    <property type="match status" value="1"/>
</dbReference>
<feature type="domain" description="Rhodanese" evidence="2">
    <location>
        <begin position="268"/>
        <end position="359"/>
    </location>
</feature>
<evidence type="ECO:0000313" key="4">
    <source>
        <dbReference type="Proteomes" id="UP000798808"/>
    </source>
</evidence>
<dbReference type="SUPFAM" id="SSF52821">
    <property type="entry name" value="Rhodanese/Cell cycle control phosphatase"/>
    <property type="match status" value="2"/>
</dbReference>
<accession>A0ABW9RV18</accession>
<dbReference type="SUPFAM" id="SSF56281">
    <property type="entry name" value="Metallo-hydrolase/oxidoreductase"/>
    <property type="match status" value="1"/>
</dbReference>
<organism evidence="3 4">
    <name type="scientific">Fulvivirga kasyanovii</name>
    <dbReference type="NCBI Taxonomy" id="396812"/>
    <lineage>
        <taxon>Bacteria</taxon>
        <taxon>Pseudomonadati</taxon>
        <taxon>Bacteroidota</taxon>
        <taxon>Cytophagia</taxon>
        <taxon>Cytophagales</taxon>
        <taxon>Fulvivirgaceae</taxon>
        <taxon>Fulvivirga</taxon>
    </lineage>
</organism>
<name>A0ABW9RV18_9BACT</name>
<dbReference type="CDD" id="cd00158">
    <property type="entry name" value="RHOD"/>
    <property type="match status" value="1"/>
</dbReference>
<dbReference type="InterPro" id="IPR001279">
    <property type="entry name" value="Metallo-B-lactamas"/>
</dbReference>
<gene>
    <name evidence="3" type="ORF">E1163_22040</name>
</gene>
<dbReference type="SMART" id="SM00450">
    <property type="entry name" value="RHOD"/>
    <property type="match status" value="2"/>
</dbReference>
<keyword evidence="4" id="KW-1185">Reference proteome</keyword>
<dbReference type="InterPro" id="IPR044528">
    <property type="entry name" value="POD-like_MBL-fold"/>
</dbReference>